<dbReference type="Proteomes" id="UP000295711">
    <property type="component" value="Unassembled WGS sequence"/>
</dbReference>
<keyword evidence="4" id="KW-1185">Reference proteome</keyword>
<dbReference type="EMBL" id="SLXA01000003">
    <property type="protein sequence ID" value="TCO85527.1"/>
    <property type="molecule type" value="Genomic_DNA"/>
</dbReference>
<accession>A0A4R2LYN4</accession>
<name>A0A4R2LYN4_9FIRM</name>
<dbReference type="PANTHER" id="PTHR41773:SF1">
    <property type="entry name" value="RELA_SPOT DOMAIN-CONTAINING PROTEIN"/>
    <property type="match status" value="1"/>
</dbReference>
<dbReference type="OrthoDB" id="9801824at2"/>
<keyword evidence="3" id="KW-0808">Transferase</keyword>
<reference evidence="3 4" key="1">
    <citation type="submission" date="2019-03" db="EMBL/GenBank/DDBJ databases">
        <title>Genomic Encyclopedia of Type Strains, Phase IV (KMG-IV): sequencing the most valuable type-strain genomes for metagenomic binning, comparative biology and taxonomic classification.</title>
        <authorList>
            <person name="Goeker M."/>
        </authorList>
    </citation>
    <scope>NUCLEOTIDE SEQUENCE [LARGE SCALE GENOMIC DNA]</scope>
    <source>
        <strain evidence="3 4">DSM 28559</strain>
    </source>
</reference>
<dbReference type="Gene3D" id="3.30.460.10">
    <property type="entry name" value="Beta Polymerase, domain 2"/>
    <property type="match status" value="1"/>
</dbReference>
<evidence type="ECO:0000313" key="3">
    <source>
        <dbReference type="EMBL" id="TCO85527.1"/>
    </source>
</evidence>
<dbReference type="InterPro" id="IPR043519">
    <property type="entry name" value="NT_sf"/>
</dbReference>
<organism evidence="3 4">
    <name type="scientific">Frisingicoccus caecimuris</name>
    <dbReference type="NCBI Taxonomy" id="1796636"/>
    <lineage>
        <taxon>Bacteria</taxon>
        <taxon>Bacillati</taxon>
        <taxon>Bacillota</taxon>
        <taxon>Clostridia</taxon>
        <taxon>Lachnospirales</taxon>
        <taxon>Lachnospiraceae</taxon>
        <taxon>Frisingicoccus</taxon>
    </lineage>
</organism>
<dbReference type="PANTHER" id="PTHR41773">
    <property type="entry name" value="GTP PYROPHOSPHATASE-RELATED"/>
    <property type="match status" value="1"/>
</dbReference>
<sequence>MNEHLTTIMSEYYQNIDIYKKLSHDVNDIINTLLEVNHIKISNMAIRIKSEDALRNKVMYKNKYTHLDEITDVLGVRIITLFENDVDLILDLLEKTFEICEIVDKRKKERESRIEFGYNSLHVVVKFTDNRCELVEYQKYQDIRFEIQIRTVLQHAWAEVEHGLGYKSFYEPPMSVKRKLNRLAATLEILDEEFENIRYDIALYNQSFDKVEKILKTDINKDSLIAYVNNSEFLNQLVERIAKEQSYEIVKDPSFISHQKLATKLTMYGYQYIHELDADIHRYEKTLYHIGHEMCDRIYHDNTSINLYSCIMWFTFIPVIKNLISGMDSTSDDMLEDVIFETFKKNNSSIFEVFNQKTIPETI</sequence>
<comment type="pathway">
    <text evidence="1">Purine metabolism; ppGpp biosynthesis; ppGpp from GTP: step 1/2.</text>
</comment>
<dbReference type="UniPathway" id="UPA00908">
    <property type="reaction ID" value="UER00884"/>
</dbReference>
<dbReference type="GO" id="GO:0016740">
    <property type="term" value="F:transferase activity"/>
    <property type="evidence" value="ECO:0007669"/>
    <property type="project" value="UniProtKB-KW"/>
</dbReference>
<dbReference type="RefSeq" id="WP_132089949.1">
    <property type="nucleotide sequence ID" value="NZ_JANKAQ010000003.1"/>
</dbReference>
<gene>
    <name evidence="3" type="ORF">EV212_103251</name>
</gene>
<dbReference type="InterPro" id="IPR007685">
    <property type="entry name" value="RelA_SpoT"/>
</dbReference>
<dbReference type="Pfam" id="PF04607">
    <property type="entry name" value="RelA_SpoT"/>
    <property type="match status" value="1"/>
</dbReference>
<evidence type="ECO:0000313" key="4">
    <source>
        <dbReference type="Proteomes" id="UP000295711"/>
    </source>
</evidence>
<protein>
    <submittedName>
        <fullName evidence="3">PpGpp synthetase/RelA/SpoT-type nucleotidyltransferase</fullName>
    </submittedName>
</protein>
<dbReference type="GO" id="GO:0015970">
    <property type="term" value="P:guanosine tetraphosphate biosynthetic process"/>
    <property type="evidence" value="ECO:0007669"/>
    <property type="project" value="UniProtKB-UniPathway"/>
</dbReference>
<dbReference type="CDD" id="cd05399">
    <property type="entry name" value="NT_Rel-Spo_like"/>
    <property type="match status" value="1"/>
</dbReference>
<dbReference type="AlphaFoldDB" id="A0A4R2LYN4"/>
<proteinExistence type="predicted"/>
<evidence type="ECO:0000259" key="2">
    <source>
        <dbReference type="SMART" id="SM00954"/>
    </source>
</evidence>
<comment type="caution">
    <text evidence="3">The sequence shown here is derived from an EMBL/GenBank/DDBJ whole genome shotgun (WGS) entry which is preliminary data.</text>
</comment>
<dbReference type="Gene3D" id="1.10.287.860">
    <property type="entry name" value="Nucleotidyltransferase"/>
    <property type="match status" value="1"/>
</dbReference>
<evidence type="ECO:0000256" key="1">
    <source>
        <dbReference type="ARBA" id="ARBA00004976"/>
    </source>
</evidence>
<dbReference type="SMART" id="SM00954">
    <property type="entry name" value="RelA_SpoT"/>
    <property type="match status" value="1"/>
</dbReference>
<dbReference type="SUPFAM" id="SSF81301">
    <property type="entry name" value="Nucleotidyltransferase"/>
    <property type="match status" value="1"/>
</dbReference>
<feature type="domain" description="RelA/SpoT" evidence="2">
    <location>
        <begin position="46"/>
        <end position="172"/>
    </location>
</feature>